<evidence type="ECO:0000313" key="5">
    <source>
        <dbReference type="EMBL" id="KIJ39863.1"/>
    </source>
</evidence>
<dbReference type="Gene3D" id="4.10.60.10">
    <property type="entry name" value="Zinc finger, CCHC-type"/>
    <property type="match status" value="2"/>
</dbReference>
<name>A0A0C9U9U8_SPHS4</name>
<dbReference type="Proteomes" id="UP000054279">
    <property type="component" value="Unassembled WGS sequence"/>
</dbReference>
<dbReference type="GO" id="GO:0005730">
    <property type="term" value="C:nucleolus"/>
    <property type="evidence" value="ECO:0007669"/>
    <property type="project" value="TreeGrafter"/>
</dbReference>
<dbReference type="PANTHER" id="PTHR46242:SF1">
    <property type="entry name" value="ZINC FINGER CCHC DOMAIN-CONTAINING PROTEIN 9"/>
    <property type="match status" value="1"/>
</dbReference>
<keyword evidence="2" id="KW-0479">Metal-binding</keyword>
<feature type="region of interest" description="Disordered" evidence="3">
    <location>
        <begin position="37"/>
        <end position="118"/>
    </location>
</feature>
<feature type="domain" description="CCHC-type" evidence="4">
    <location>
        <begin position="196"/>
        <end position="211"/>
    </location>
</feature>
<sequence>MTRITNFGRKRTYLQAGFAKSDVDETVKEAVVEAIQETVEEKPVEASNETESNPQPSKKPRKRRRKTKDPSAVREENEKEDGTSEKPTSEGQSSEKKAKTGMKRERQKEKVDKALRSEKRRLKRISEKQVNATCLACRKKGHLMKNCPEAGSALEATEESVMPTSGICYRCGSGRHTLARCRIPENPDNPLPFASCFVCSQRGHISAKCPKNSARGIYPNGGSCKLCQQTDHLAKDCPLRVKENASKSSMMLSGPTTEAGPDEDDFHILKRRRDFVQKEETILNKWATRVTAPPKPKPKVVVFK</sequence>
<dbReference type="HOGENOM" id="CLU_054987_0_0_1"/>
<feature type="compositionally biased region" description="Basic and acidic residues" evidence="3">
    <location>
        <begin position="68"/>
        <end position="117"/>
    </location>
</feature>
<evidence type="ECO:0000256" key="2">
    <source>
        <dbReference type="PROSITE-ProRule" id="PRU00047"/>
    </source>
</evidence>
<dbReference type="SMART" id="SM00343">
    <property type="entry name" value="ZnF_C2HC"/>
    <property type="match status" value="4"/>
</dbReference>
<keyword evidence="2" id="KW-0863">Zinc-finger</keyword>
<accession>A0A0C9U9U8</accession>
<keyword evidence="6" id="KW-1185">Reference proteome</keyword>
<reference evidence="5 6" key="1">
    <citation type="submission" date="2014-06" db="EMBL/GenBank/DDBJ databases">
        <title>Evolutionary Origins and Diversification of the Mycorrhizal Mutualists.</title>
        <authorList>
            <consortium name="DOE Joint Genome Institute"/>
            <consortium name="Mycorrhizal Genomics Consortium"/>
            <person name="Kohler A."/>
            <person name="Kuo A."/>
            <person name="Nagy L.G."/>
            <person name="Floudas D."/>
            <person name="Copeland A."/>
            <person name="Barry K.W."/>
            <person name="Cichocki N."/>
            <person name="Veneault-Fourrey C."/>
            <person name="LaButti K."/>
            <person name="Lindquist E.A."/>
            <person name="Lipzen A."/>
            <person name="Lundell T."/>
            <person name="Morin E."/>
            <person name="Murat C."/>
            <person name="Riley R."/>
            <person name="Ohm R."/>
            <person name="Sun H."/>
            <person name="Tunlid A."/>
            <person name="Henrissat B."/>
            <person name="Grigoriev I.V."/>
            <person name="Hibbett D.S."/>
            <person name="Martin F."/>
        </authorList>
    </citation>
    <scope>NUCLEOTIDE SEQUENCE [LARGE SCALE GENOMIC DNA]</scope>
    <source>
        <strain evidence="5 6">SS14</strain>
    </source>
</reference>
<dbReference type="GO" id="GO:0003676">
    <property type="term" value="F:nucleic acid binding"/>
    <property type="evidence" value="ECO:0007669"/>
    <property type="project" value="InterPro"/>
</dbReference>
<dbReference type="InterPro" id="IPR036875">
    <property type="entry name" value="Znf_CCHC_sf"/>
</dbReference>
<dbReference type="InterPro" id="IPR042246">
    <property type="entry name" value="ZCCHC9"/>
</dbReference>
<keyword evidence="2" id="KW-0862">Zinc</keyword>
<proteinExistence type="predicted"/>
<dbReference type="GO" id="GO:0006397">
    <property type="term" value="P:mRNA processing"/>
    <property type="evidence" value="ECO:0007669"/>
    <property type="project" value="UniProtKB-KW"/>
</dbReference>
<dbReference type="Pfam" id="PF00098">
    <property type="entry name" value="zf-CCHC"/>
    <property type="match status" value="2"/>
</dbReference>
<dbReference type="SUPFAM" id="SSF57756">
    <property type="entry name" value="Retrovirus zinc finger-like domains"/>
    <property type="match status" value="2"/>
</dbReference>
<dbReference type="EMBL" id="KN837148">
    <property type="protein sequence ID" value="KIJ39863.1"/>
    <property type="molecule type" value="Genomic_DNA"/>
</dbReference>
<dbReference type="InterPro" id="IPR001878">
    <property type="entry name" value="Znf_CCHC"/>
</dbReference>
<protein>
    <recommendedName>
        <fullName evidence="4">CCHC-type domain-containing protein</fullName>
    </recommendedName>
</protein>
<evidence type="ECO:0000313" key="6">
    <source>
        <dbReference type="Proteomes" id="UP000054279"/>
    </source>
</evidence>
<dbReference type="OrthoDB" id="3863715at2759"/>
<dbReference type="AlphaFoldDB" id="A0A0C9U9U8"/>
<gene>
    <name evidence="5" type="ORF">M422DRAFT_32468</name>
</gene>
<feature type="compositionally biased region" description="Basic residues" evidence="3">
    <location>
        <begin position="58"/>
        <end position="67"/>
    </location>
</feature>
<dbReference type="GO" id="GO:0008270">
    <property type="term" value="F:zinc ion binding"/>
    <property type="evidence" value="ECO:0007669"/>
    <property type="project" value="UniProtKB-KW"/>
</dbReference>
<feature type="compositionally biased region" description="Polar residues" evidence="3">
    <location>
        <begin position="246"/>
        <end position="256"/>
    </location>
</feature>
<dbReference type="PROSITE" id="PS50158">
    <property type="entry name" value="ZF_CCHC"/>
    <property type="match status" value="2"/>
</dbReference>
<evidence type="ECO:0000256" key="3">
    <source>
        <dbReference type="SAM" id="MobiDB-lite"/>
    </source>
</evidence>
<feature type="region of interest" description="Disordered" evidence="3">
    <location>
        <begin position="1"/>
        <end position="25"/>
    </location>
</feature>
<keyword evidence="1" id="KW-0507">mRNA processing</keyword>
<evidence type="ECO:0000256" key="1">
    <source>
        <dbReference type="ARBA" id="ARBA00022664"/>
    </source>
</evidence>
<evidence type="ECO:0000259" key="4">
    <source>
        <dbReference type="PROSITE" id="PS50158"/>
    </source>
</evidence>
<organism evidence="5 6">
    <name type="scientific">Sphaerobolus stellatus (strain SS14)</name>
    <dbReference type="NCBI Taxonomy" id="990650"/>
    <lineage>
        <taxon>Eukaryota</taxon>
        <taxon>Fungi</taxon>
        <taxon>Dikarya</taxon>
        <taxon>Basidiomycota</taxon>
        <taxon>Agaricomycotina</taxon>
        <taxon>Agaricomycetes</taxon>
        <taxon>Phallomycetidae</taxon>
        <taxon>Geastrales</taxon>
        <taxon>Sphaerobolaceae</taxon>
        <taxon>Sphaerobolus</taxon>
    </lineage>
</organism>
<feature type="region of interest" description="Disordered" evidence="3">
    <location>
        <begin position="246"/>
        <end position="265"/>
    </location>
</feature>
<dbReference type="PANTHER" id="PTHR46242">
    <property type="entry name" value="ZINC FINGER CCHC DOMAIN-CONTAINING PROTEIN 9 ZCCHC9"/>
    <property type="match status" value="1"/>
</dbReference>
<feature type="domain" description="CCHC-type" evidence="4">
    <location>
        <begin position="134"/>
        <end position="149"/>
    </location>
</feature>